<feature type="compositionally biased region" description="Low complexity" evidence="1">
    <location>
        <begin position="365"/>
        <end position="377"/>
    </location>
</feature>
<evidence type="ECO:0000313" key="3">
    <source>
        <dbReference type="Proteomes" id="UP000054251"/>
    </source>
</evidence>
<keyword evidence="3" id="KW-1185">Reference proteome</keyword>
<feature type="region of interest" description="Disordered" evidence="1">
    <location>
        <begin position="520"/>
        <end position="546"/>
    </location>
</feature>
<feature type="compositionally biased region" description="Basic residues" evidence="1">
    <location>
        <begin position="287"/>
        <end position="303"/>
    </location>
</feature>
<evidence type="ECO:0000313" key="2">
    <source>
        <dbReference type="EMBL" id="KSA03143.1"/>
    </source>
</evidence>
<name>A0A0V1Q3U9_9ASCO</name>
<feature type="compositionally biased region" description="Polar residues" evidence="1">
    <location>
        <begin position="521"/>
        <end position="546"/>
    </location>
</feature>
<feature type="compositionally biased region" description="Low complexity" evidence="1">
    <location>
        <begin position="337"/>
        <end position="351"/>
    </location>
</feature>
<dbReference type="PANTHER" id="PTHR28027">
    <property type="entry name" value="TRANSCRIPTIONAL REGULATOR MIT1"/>
    <property type="match status" value="1"/>
</dbReference>
<dbReference type="InterPro" id="IPR018608">
    <property type="entry name" value="Gti1/Pac2"/>
</dbReference>
<proteinExistence type="predicted"/>
<dbReference type="PANTHER" id="PTHR28027:SF2">
    <property type="entry name" value="TRANSCRIPTIONAL REGULATOR MIT1"/>
    <property type="match status" value="1"/>
</dbReference>
<protein>
    <recommendedName>
        <fullName evidence="4">Gti1/Pac2 family protein</fullName>
    </recommendedName>
</protein>
<dbReference type="OrthoDB" id="5572844at2759"/>
<dbReference type="GeneID" id="26838049"/>
<feature type="region of interest" description="Disordered" evidence="1">
    <location>
        <begin position="231"/>
        <end position="250"/>
    </location>
</feature>
<comment type="caution">
    <text evidence="2">The sequence shown here is derived from an EMBL/GenBank/DDBJ whole genome shotgun (WGS) entry which is preliminary data.</text>
</comment>
<feature type="compositionally biased region" description="Low complexity" evidence="1">
    <location>
        <begin position="459"/>
        <end position="483"/>
    </location>
</feature>
<reference evidence="2 3" key="1">
    <citation type="submission" date="2015-11" db="EMBL/GenBank/DDBJ databases">
        <title>The genome of Debaryomyces fabryi.</title>
        <authorList>
            <person name="Tafer H."/>
            <person name="Lopandic K."/>
        </authorList>
    </citation>
    <scope>NUCLEOTIDE SEQUENCE [LARGE SCALE GENOMIC DNA]</scope>
    <source>
        <strain evidence="2 3">CBS 789</strain>
    </source>
</reference>
<feature type="region of interest" description="Disordered" evidence="1">
    <location>
        <begin position="257"/>
        <end position="319"/>
    </location>
</feature>
<dbReference type="EMBL" id="LMYN01000013">
    <property type="protein sequence ID" value="KSA03143.1"/>
    <property type="molecule type" value="Genomic_DNA"/>
</dbReference>
<dbReference type="GO" id="GO:0003677">
    <property type="term" value="F:DNA binding"/>
    <property type="evidence" value="ECO:0007669"/>
    <property type="project" value="TreeGrafter"/>
</dbReference>
<feature type="region of interest" description="Disordered" evidence="1">
    <location>
        <begin position="337"/>
        <end position="377"/>
    </location>
</feature>
<dbReference type="AlphaFoldDB" id="A0A0V1Q3U9"/>
<organism evidence="2 3">
    <name type="scientific">Debaryomyces fabryi</name>
    <dbReference type="NCBI Taxonomy" id="58627"/>
    <lineage>
        <taxon>Eukaryota</taxon>
        <taxon>Fungi</taxon>
        <taxon>Dikarya</taxon>
        <taxon>Ascomycota</taxon>
        <taxon>Saccharomycotina</taxon>
        <taxon>Pichiomycetes</taxon>
        <taxon>Debaryomycetaceae</taxon>
        <taxon>Debaryomyces</taxon>
    </lineage>
</organism>
<accession>A0A0V1Q3U9</accession>
<evidence type="ECO:0008006" key="4">
    <source>
        <dbReference type="Google" id="ProtNLM"/>
    </source>
</evidence>
<sequence length="546" mass="61364">MIIQAILDKQLELVHRRPHERERASLIKSGNVFVFIEEHSGIKRWTDGIAWSPSRILGRFLIYRELDKHSLGEKDDKKKKKRKVSVTQLEDSSSDGVNHLNPNPMGQMNPLSSDMVDGDYNKHLVGSLVTTYVFKDQGLIKKTLSLTTLSKELNISDKDEKQTIHLISYYNVDDVLNGKLQRPPDTNLKNLNITNNLWNAVKESLLGGKIPIEDEAYYFLDKNYQLQNMSLLQQPPLPPPPQLQPRAQSQLHQQFIPPKYNSSTSGANNNTLHMLPVPLQPPPSGHPQRHQHQPPQPHQHHQSHPPFLTNKDDYHYSSSLPPSNDFSFVNPFTSGNTSNTSNFQSNSNSASIPPTQSQPSVSGLPNNNSGPSGYNNYMLPQLQYSNFQHQVADSYQSNYPSNYSMYPHYLQHQQSQPQYLQQQTPQYRNSIGGEYPLSSNFNGYSAAGNMYPLRRQQKSNSTTTNNSVSNPGSFNMSSGTNSVSSNSNGWFTTNASNANSNYVPAPQNLLNQDLVDHPINIQPNPSVHNSDNSNQLFLTGSNFTSN</sequence>
<feature type="region of interest" description="Disordered" evidence="1">
    <location>
        <begin position="72"/>
        <end position="107"/>
    </location>
</feature>
<dbReference type="RefSeq" id="XP_015469245.1">
    <property type="nucleotide sequence ID" value="XM_015609870.1"/>
</dbReference>
<dbReference type="Pfam" id="PF09729">
    <property type="entry name" value="Gti1_Pac2"/>
    <property type="match status" value="1"/>
</dbReference>
<evidence type="ECO:0000256" key="1">
    <source>
        <dbReference type="SAM" id="MobiDB-lite"/>
    </source>
</evidence>
<gene>
    <name evidence="2" type="ORF">AC631_01040</name>
</gene>
<feature type="compositionally biased region" description="Polar residues" evidence="1">
    <location>
        <begin position="260"/>
        <end position="272"/>
    </location>
</feature>
<feature type="compositionally biased region" description="Polar residues" evidence="1">
    <location>
        <begin position="352"/>
        <end position="364"/>
    </location>
</feature>
<feature type="region of interest" description="Disordered" evidence="1">
    <location>
        <begin position="457"/>
        <end position="483"/>
    </location>
</feature>
<feature type="compositionally biased region" description="Polar residues" evidence="1">
    <location>
        <begin position="85"/>
        <end position="107"/>
    </location>
</feature>
<dbReference type="Proteomes" id="UP000054251">
    <property type="component" value="Unassembled WGS sequence"/>
</dbReference>